<dbReference type="PANTHER" id="PTHR47966:SF51">
    <property type="entry name" value="BETA-SITE APP-CLEAVING ENZYME, ISOFORM A-RELATED"/>
    <property type="match status" value="1"/>
</dbReference>
<dbReference type="InterPro" id="IPR001461">
    <property type="entry name" value="Aspartic_peptidase_A1"/>
</dbReference>
<dbReference type="GO" id="GO:0000324">
    <property type="term" value="C:fungal-type vacuole"/>
    <property type="evidence" value="ECO:0007669"/>
    <property type="project" value="TreeGrafter"/>
</dbReference>
<keyword evidence="3" id="KW-0472">Membrane</keyword>
<dbReference type="Gene3D" id="2.40.70.10">
    <property type="entry name" value="Acid Proteases"/>
    <property type="match status" value="2"/>
</dbReference>
<dbReference type="PRINTS" id="PR00792">
    <property type="entry name" value="PEPSIN"/>
</dbReference>
<keyword evidence="5" id="KW-0378">Hydrolase</keyword>
<accession>A0A6A6HES9</accession>
<keyword evidence="6" id="KW-1185">Reference proteome</keyword>
<evidence type="ECO:0000259" key="4">
    <source>
        <dbReference type="PROSITE" id="PS51767"/>
    </source>
</evidence>
<dbReference type="SUPFAM" id="SSF50630">
    <property type="entry name" value="Acid proteases"/>
    <property type="match status" value="1"/>
</dbReference>
<feature type="region of interest" description="Disordered" evidence="2">
    <location>
        <begin position="464"/>
        <end position="631"/>
    </location>
</feature>
<evidence type="ECO:0000313" key="5">
    <source>
        <dbReference type="EMBL" id="KAF2236452.1"/>
    </source>
</evidence>
<dbReference type="InterPro" id="IPR021109">
    <property type="entry name" value="Peptidase_aspartic_dom_sf"/>
</dbReference>
<proteinExistence type="inferred from homology"/>
<sequence length="631" mass="67631">MAIFKRQNSTTVPAPFSYSTSQSWDGNDGKWSTFIVRVGTPPQDFRVLPSTAGQETWVPNPEGCTPSDPSDCGSSRGVQEFNGQQGTGFLTNESSSWQALGVYDLAFEQNLNYETNVTYDGQGLYGFDTVGLQVENSGGLTLNHQIVAGIALKQFYLGLFGLGIKPANFTSFSNPQPAFLPSAVSQNLIPSQSWGYTAGAPYRLQQVDGSLTLGGYDASRFEQSNITFPFGPDDSRSLVVNVLSILAESTLSGTANMMSETILSFIDSSIPEIWLPQDACDQFASHFGLQYDPQTDRYLVNNTIHSQLKTLNPTVTFRLAVDPLGSSFQDIILPYAAFDLQASYPIYENATNYFPIRRAANNTQYTIGRTFLQEAYVITDYDRQQFSVNQASFPDSGTMPPQHIVAIHPPGFGGNNGTSNSNSSSGLSGGAIGGIVVGAVVGVALIAGLIFFFLRRNRKSKKAAELDGTQPDKPHDTAALGQPAPGFFAQDNKSQGSELMSDPRHEMPSPGPVYEADGTAKRNTHEMSGQSSPRGVIPELYSDTNPRAELEAGNKAGRSINPNDHFYELPGDGVSRFGGSAPTSPGLGESAGGSPRLGRSPSRSPHLSPTYGSQSSGTARSPSPLGPSVRR</sequence>
<dbReference type="EMBL" id="ML991785">
    <property type="protein sequence ID" value="KAF2236452.1"/>
    <property type="molecule type" value="Genomic_DNA"/>
</dbReference>
<feature type="transmembrane region" description="Helical" evidence="3">
    <location>
        <begin position="431"/>
        <end position="454"/>
    </location>
</feature>
<feature type="compositionally biased region" description="Polar residues" evidence="2">
    <location>
        <begin position="610"/>
        <end position="621"/>
    </location>
</feature>
<dbReference type="AlphaFoldDB" id="A0A6A6HES9"/>
<organism evidence="5 6">
    <name type="scientific">Viridothelium virens</name>
    <name type="common">Speckled blister lichen</name>
    <name type="synonym">Trypethelium virens</name>
    <dbReference type="NCBI Taxonomy" id="1048519"/>
    <lineage>
        <taxon>Eukaryota</taxon>
        <taxon>Fungi</taxon>
        <taxon>Dikarya</taxon>
        <taxon>Ascomycota</taxon>
        <taxon>Pezizomycotina</taxon>
        <taxon>Dothideomycetes</taxon>
        <taxon>Dothideomycetes incertae sedis</taxon>
        <taxon>Trypetheliales</taxon>
        <taxon>Trypetheliaceae</taxon>
        <taxon>Viridothelium</taxon>
    </lineage>
</organism>
<dbReference type="GO" id="GO:0006508">
    <property type="term" value="P:proteolysis"/>
    <property type="evidence" value="ECO:0007669"/>
    <property type="project" value="UniProtKB-KW"/>
</dbReference>
<dbReference type="GO" id="GO:0004190">
    <property type="term" value="F:aspartic-type endopeptidase activity"/>
    <property type="evidence" value="ECO:0007669"/>
    <property type="project" value="InterPro"/>
</dbReference>
<dbReference type="CDD" id="cd05471">
    <property type="entry name" value="pepsin_like"/>
    <property type="match status" value="1"/>
</dbReference>
<evidence type="ECO:0000256" key="1">
    <source>
        <dbReference type="ARBA" id="ARBA00007447"/>
    </source>
</evidence>
<feature type="compositionally biased region" description="Basic and acidic residues" evidence="2">
    <location>
        <begin position="464"/>
        <end position="476"/>
    </location>
</feature>
<dbReference type="PROSITE" id="PS51767">
    <property type="entry name" value="PEPTIDASE_A1"/>
    <property type="match status" value="1"/>
</dbReference>
<feature type="compositionally biased region" description="Low complexity" evidence="2">
    <location>
        <begin position="592"/>
        <end position="609"/>
    </location>
</feature>
<feature type="domain" description="Peptidase A1" evidence="4">
    <location>
        <begin position="32"/>
        <end position="389"/>
    </location>
</feature>
<dbReference type="Pfam" id="PF00026">
    <property type="entry name" value="Asp"/>
    <property type="match status" value="1"/>
</dbReference>
<reference evidence="5" key="1">
    <citation type="journal article" date="2020" name="Stud. Mycol.">
        <title>101 Dothideomycetes genomes: a test case for predicting lifestyles and emergence of pathogens.</title>
        <authorList>
            <person name="Haridas S."/>
            <person name="Albert R."/>
            <person name="Binder M."/>
            <person name="Bloem J."/>
            <person name="Labutti K."/>
            <person name="Salamov A."/>
            <person name="Andreopoulos B."/>
            <person name="Baker S."/>
            <person name="Barry K."/>
            <person name="Bills G."/>
            <person name="Bluhm B."/>
            <person name="Cannon C."/>
            <person name="Castanera R."/>
            <person name="Culley D."/>
            <person name="Daum C."/>
            <person name="Ezra D."/>
            <person name="Gonzalez J."/>
            <person name="Henrissat B."/>
            <person name="Kuo A."/>
            <person name="Liang C."/>
            <person name="Lipzen A."/>
            <person name="Lutzoni F."/>
            <person name="Magnuson J."/>
            <person name="Mondo S."/>
            <person name="Nolan M."/>
            <person name="Ohm R."/>
            <person name="Pangilinan J."/>
            <person name="Park H.-J."/>
            <person name="Ramirez L."/>
            <person name="Alfaro M."/>
            <person name="Sun H."/>
            <person name="Tritt A."/>
            <person name="Yoshinaga Y."/>
            <person name="Zwiers L.-H."/>
            <person name="Turgeon B."/>
            <person name="Goodwin S."/>
            <person name="Spatafora J."/>
            <person name="Crous P."/>
            <person name="Grigoriev I."/>
        </authorList>
    </citation>
    <scope>NUCLEOTIDE SEQUENCE</scope>
    <source>
        <strain evidence="5">Tuck. ex Michener</strain>
    </source>
</reference>
<dbReference type="OrthoDB" id="4074350at2759"/>
<evidence type="ECO:0000313" key="6">
    <source>
        <dbReference type="Proteomes" id="UP000800092"/>
    </source>
</evidence>
<dbReference type="InterPro" id="IPR033121">
    <property type="entry name" value="PEPTIDASE_A1"/>
</dbReference>
<dbReference type="PANTHER" id="PTHR47966">
    <property type="entry name" value="BETA-SITE APP-CLEAVING ENZYME, ISOFORM A-RELATED"/>
    <property type="match status" value="1"/>
</dbReference>
<gene>
    <name evidence="5" type="ORF">EV356DRAFT_443375</name>
</gene>
<protein>
    <submittedName>
        <fullName evidence="5">Acid protease</fullName>
    </submittedName>
</protein>
<name>A0A6A6HES9_VIRVR</name>
<dbReference type="InterPro" id="IPR034164">
    <property type="entry name" value="Pepsin-like_dom"/>
</dbReference>
<evidence type="ECO:0000256" key="3">
    <source>
        <dbReference type="SAM" id="Phobius"/>
    </source>
</evidence>
<feature type="region of interest" description="Disordered" evidence="2">
    <location>
        <begin position="1"/>
        <end position="22"/>
    </location>
</feature>
<dbReference type="Proteomes" id="UP000800092">
    <property type="component" value="Unassembled WGS sequence"/>
</dbReference>
<evidence type="ECO:0000256" key="2">
    <source>
        <dbReference type="SAM" id="MobiDB-lite"/>
    </source>
</evidence>
<keyword evidence="3" id="KW-1133">Transmembrane helix</keyword>
<keyword evidence="5" id="KW-0645">Protease</keyword>
<keyword evidence="3" id="KW-0812">Transmembrane</keyword>
<comment type="similarity">
    <text evidence="1">Belongs to the peptidase A1 family.</text>
</comment>